<reference evidence="1 2" key="1">
    <citation type="journal article" date="2019" name="Microb. Pathog.">
        <title>Comparison of VITEK 2, MALDI-TOF MS, 16S rRNA gene sequencing, and whole-genome sequencing for identification of Roseomonas mucosa.</title>
        <authorList>
            <person name="Rudolph W.W."/>
            <person name="Gunzer F."/>
            <person name="Trauth M."/>
            <person name="Bunk B."/>
            <person name="Bigge R."/>
            <person name="Schrottner P."/>
        </authorList>
    </citation>
    <scope>NUCLEOTIDE SEQUENCE [LARGE SCALE GENOMIC DNA]</scope>
    <source>
        <strain evidence="1 2">DSM 103800</strain>
    </source>
</reference>
<dbReference type="RefSeq" id="WP_314283844.1">
    <property type="nucleotide sequence ID" value="NZ_JAVVDO010000038.1"/>
</dbReference>
<sequence length="128" mass="14685">MEAHWMKYGYIYEKLMSATRSLATSDESLRVRLRNAYLAMHTLDHDETAWANDGSRDRYRDVVRRLTRLPDPQQGALDATLAVLTTDEMILIAEDIWALFLEYAYLDAEAQVLSDQEEGDGRPRSTGD</sequence>
<dbReference type="Proteomes" id="UP001258945">
    <property type="component" value="Unassembled WGS sequence"/>
</dbReference>
<gene>
    <name evidence="1" type="ORF">RQ831_17750</name>
</gene>
<evidence type="ECO:0000313" key="1">
    <source>
        <dbReference type="EMBL" id="MDT8332903.1"/>
    </source>
</evidence>
<accession>A0ABU3MIR5</accession>
<name>A0ABU3MIR5_9PROT</name>
<comment type="caution">
    <text evidence="1">The sequence shown here is derived from an EMBL/GenBank/DDBJ whole genome shotgun (WGS) entry which is preliminary data.</text>
</comment>
<dbReference type="EMBL" id="JAVVDO010000038">
    <property type="protein sequence ID" value="MDT8332903.1"/>
    <property type="molecule type" value="Genomic_DNA"/>
</dbReference>
<protein>
    <submittedName>
        <fullName evidence="1">Uncharacterized protein</fullName>
    </submittedName>
</protein>
<evidence type="ECO:0000313" key="2">
    <source>
        <dbReference type="Proteomes" id="UP001258945"/>
    </source>
</evidence>
<proteinExistence type="predicted"/>
<keyword evidence="2" id="KW-1185">Reference proteome</keyword>
<organism evidence="1 2">
    <name type="scientific">Roseomonas gilardii</name>
    <dbReference type="NCBI Taxonomy" id="257708"/>
    <lineage>
        <taxon>Bacteria</taxon>
        <taxon>Pseudomonadati</taxon>
        <taxon>Pseudomonadota</taxon>
        <taxon>Alphaproteobacteria</taxon>
        <taxon>Acetobacterales</taxon>
        <taxon>Roseomonadaceae</taxon>
        <taxon>Roseomonas</taxon>
    </lineage>
</organism>